<keyword evidence="4" id="KW-1185">Reference proteome</keyword>
<dbReference type="STRING" id="45072.Lqua_2417"/>
<accession>A0A378KX00</accession>
<dbReference type="Proteomes" id="UP000054639">
    <property type="component" value="Unassembled WGS sequence"/>
</dbReference>
<dbReference type="RefSeq" id="WP_058474563.1">
    <property type="nucleotide sequence ID" value="NZ_UGOW01000001.1"/>
</dbReference>
<feature type="transmembrane region" description="Helical" evidence="1">
    <location>
        <begin position="12"/>
        <end position="34"/>
    </location>
</feature>
<name>A0A378KX00_9GAMM</name>
<evidence type="ECO:0000313" key="3">
    <source>
        <dbReference type="EMBL" id="STY18916.1"/>
    </source>
</evidence>
<keyword evidence="1" id="KW-1133">Transmembrane helix</keyword>
<feature type="transmembrane region" description="Helical" evidence="1">
    <location>
        <begin position="40"/>
        <end position="58"/>
    </location>
</feature>
<reference evidence="3 5" key="2">
    <citation type="submission" date="2018-06" db="EMBL/GenBank/DDBJ databases">
        <authorList>
            <consortium name="Pathogen Informatics"/>
            <person name="Doyle S."/>
        </authorList>
    </citation>
    <scope>NUCLEOTIDE SEQUENCE [LARGE SCALE GENOMIC DNA]</scope>
    <source>
        <strain evidence="3 5">NCTC12376</strain>
    </source>
</reference>
<evidence type="ECO:0000313" key="5">
    <source>
        <dbReference type="Proteomes" id="UP000254230"/>
    </source>
</evidence>
<protein>
    <submittedName>
        <fullName evidence="3">Uncharacterized protein</fullName>
    </submittedName>
</protein>
<evidence type="ECO:0000313" key="2">
    <source>
        <dbReference type="EMBL" id="KTD46314.1"/>
    </source>
</evidence>
<evidence type="ECO:0000313" key="4">
    <source>
        <dbReference type="Proteomes" id="UP000054639"/>
    </source>
</evidence>
<dbReference type="Proteomes" id="UP000254230">
    <property type="component" value="Unassembled WGS sequence"/>
</dbReference>
<sequence length="59" mass="6306">MQQKEYHRIERVGWLRAAVLVANDGIISAASLLIGIAAAHTLYTGICVAGIYACSLEFG</sequence>
<gene>
    <name evidence="2" type="ORF">Lqua_2417</name>
    <name evidence="3" type="ORF">NCTC12376_02742</name>
</gene>
<dbReference type="AlphaFoldDB" id="A0A378KX00"/>
<keyword evidence="1" id="KW-0812">Transmembrane</keyword>
<evidence type="ECO:0000256" key="1">
    <source>
        <dbReference type="SAM" id="Phobius"/>
    </source>
</evidence>
<proteinExistence type="predicted"/>
<dbReference type="EMBL" id="UGOW01000001">
    <property type="protein sequence ID" value="STY18916.1"/>
    <property type="molecule type" value="Genomic_DNA"/>
</dbReference>
<organism evidence="3 5">
    <name type="scientific">Legionella quateirensis</name>
    <dbReference type="NCBI Taxonomy" id="45072"/>
    <lineage>
        <taxon>Bacteria</taxon>
        <taxon>Pseudomonadati</taxon>
        <taxon>Pseudomonadota</taxon>
        <taxon>Gammaproteobacteria</taxon>
        <taxon>Legionellales</taxon>
        <taxon>Legionellaceae</taxon>
        <taxon>Legionella</taxon>
    </lineage>
</organism>
<keyword evidence="1" id="KW-0472">Membrane</keyword>
<dbReference type="EMBL" id="LNYR01000034">
    <property type="protein sequence ID" value="KTD46314.1"/>
    <property type="molecule type" value="Genomic_DNA"/>
</dbReference>
<reference evidence="2 4" key="1">
    <citation type="submission" date="2015-11" db="EMBL/GenBank/DDBJ databases">
        <title>Genomic analysis of 38 Legionella species identifies large and diverse effector repertoires.</title>
        <authorList>
            <person name="Burstein D."/>
            <person name="Amaro F."/>
            <person name="Zusman T."/>
            <person name="Lifshitz Z."/>
            <person name="Cohen O."/>
            <person name="Gilbert J.A."/>
            <person name="Pupko T."/>
            <person name="Shuman H.A."/>
            <person name="Segal G."/>
        </authorList>
    </citation>
    <scope>NUCLEOTIDE SEQUENCE [LARGE SCALE GENOMIC DNA]</scope>
    <source>
        <strain evidence="2 4">ATCC 49507</strain>
    </source>
</reference>